<dbReference type="OrthoDB" id="76168at2759"/>
<accession>A0A8K1CID4</accession>
<feature type="region of interest" description="Disordered" evidence="2">
    <location>
        <begin position="40"/>
        <end position="75"/>
    </location>
</feature>
<feature type="coiled-coil region" evidence="1">
    <location>
        <begin position="320"/>
        <end position="347"/>
    </location>
</feature>
<dbReference type="Proteomes" id="UP000794436">
    <property type="component" value="Unassembled WGS sequence"/>
</dbReference>
<evidence type="ECO:0000256" key="1">
    <source>
        <dbReference type="SAM" id="Coils"/>
    </source>
</evidence>
<feature type="region of interest" description="Disordered" evidence="2">
    <location>
        <begin position="122"/>
        <end position="144"/>
    </location>
</feature>
<dbReference type="AlphaFoldDB" id="A0A8K1CID4"/>
<feature type="compositionally biased region" description="Polar residues" evidence="2">
    <location>
        <begin position="276"/>
        <end position="290"/>
    </location>
</feature>
<feature type="region of interest" description="Disordered" evidence="2">
    <location>
        <begin position="253"/>
        <end position="290"/>
    </location>
</feature>
<name>A0A8K1CID4_PYTOL</name>
<comment type="caution">
    <text evidence="3">The sequence shown here is derived from an EMBL/GenBank/DDBJ whole genome shotgun (WGS) entry which is preliminary data.</text>
</comment>
<feature type="compositionally biased region" description="Basic and acidic residues" evidence="2">
    <location>
        <begin position="132"/>
        <end position="144"/>
    </location>
</feature>
<proteinExistence type="predicted"/>
<dbReference type="EMBL" id="SPLM01000072">
    <property type="protein sequence ID" value="TMW63275.1"/>
    <property type="molecule type" value="Genomic_DNA"/>
</dbReference>
<reference evidence="3" key="1">
    <citation type="submission" date="2019-03" db="EMBL/GenBank/DDBJ databases">
        <title>Long read genome sequence of the mycoparasitic Pythium oligandrum ATCC 38472 isolated from sugarbeet rhizosphere.</title>
        <authorList>
            <person name="Gaulin E."/>
        </authorList>
    </citation>
    <scope>NUCLEOTIDE SEQUENCE</scope>
    <source>
        <strain evidence="3">ATCC 38472_TT</strain>
    </source>
</reference>
<keyword evidence="1" id="KW-0175">Coiled coil</keyword>
<keyword evidence="4" id="KW-1185">Reference proteome</keyword>
<sequence>METTKVEKLDSRYANTVCSIDIHDGSEEKMLRARDTVTSMFERPSQKAAGYGHKHGSEKIRPRDSSDSDESVDCERSSAIRVLQVQKRSTAYVSDVEEKEDSSVKSTAPILKDFFSRSASSAQQERVQQIKSRRESHYATNIERQEKLREHLEEEQNAEESRIRKTKIAQLRKLNLKRRLALKQEAARLKRHLVTTTTSDRQKFDSEREKWESDFQDEMRTLTQAYRKSCKVDEESDRPMTVAGLVVPQARSQLERESSNFERRLKTAAPSGWSKEGQSTGEATSSRRSNMTNVFRIEDSQDVAEIFSEEGEDFAPINLQDTESERMQELMKEREALLQRIMELECQVKLSSAVCRKVSDAEPTEEGFLI</sequence>
<evidence type="ECO:0000256" key="2">
    <source>
        <dbReference type="SAM" id="MobiDB-lite"/>
    </source>
</evidence>
<organism evidence="3 4">
    <name type="scientific">Pythium oligandrum</name>
    <name type="common">Mycoparasitic fungus</name>
    <dbReference type="NCBI Taxonomy" id="41045"/>
    <lineage>
        <taxon>Eukaryota</taxon>
        <taxon>Sar</taxon>
        <taxon>Stramenopiles</taxon>
        <taxon>Oomycota</taxon>
        <taxon>Peronosporomycetes</taxon>
        <taxon>Pythiales</taxon>
        <taxon>Pythiaceae</taxon>
        <taxon>Pythium</taxon>
    </lineage>
</organism>
<gene>
    <name evidence="3" type="ORF">Poli38472_002216</name>
</gene>
<protein>
    <submittedName>
        <fullName evidence="3">Uncharacterized protein</fullName>
    </submittedName>
</protein>
<feature type="compositionally biased region" description="Basic and acidic residues" evidence="2">
    <location>
        <begin position="253"/>
        <end position="265"/>
    </location>
</feature>
<feature type="compositionally biased region" description="Basic and acidic residues" evidence="2">
    <location>
        <begin position="55"/>
        <end position="66"/>
    </location>
</feature>
<evidence type="ECO:0000313" key="4">
    <source>
        <dbReference type="Proteomes" id="UP000794436"/>
    </source>
</evidence>
<evidence type="ECO:0000313" key="3">
    <source>
        <dbReference type="EMBL" id="TMW63275.1"/>
    </source>
</evidence>